<evidence type="ECO:0000259" key="1">
    <source>
        <dbReference type="PROSITE" id="PS50011"/>
    </source>
</evidence>
<dbReference type="InterPro" id="IPR011009">
    <property type="entry name" value="Kinase-like_dom_sf"/>
</dbReference>
<evidence type="ECO:0000313" key="2">
    <source>
        <dbReference type="EMBL" id="CAG8850140.1"/>
    </source>
</evidence>
<reference evidence="2 3" key="1">
    <citation type="submission" date="2021-06" db="EMBL/GenBank/DDBJ databases">
        <authorList>
            <person name="Kallberg Y."/>
            <person name="Tangrot J."/>
            <person name="Rosling A."/>
        </authorList>
    </citation>
    <scope>NUCLEOTIDE SEQUENCE [LARGE SCALE GENOMIC DNA]</scope>
    <source>
        <strain evidence="2 3">120-4 pot B 10/14</strain>
    </source>
</reference>
<dbReference type="PROSITE" id="PS50011">
    <property type="entry name" value="PROTEIN_KINASE_DOM"/>
    <property type="match status" value="1"/>
</dbReference>
<dbReference type="InterPro" id="IPR001245">
    <property type="entry name" value="Ser-Thr/Tyr_kinase_cat_dom"/>
</dbReference>
<gene>
    <name evidence="2" type="ORF">GMARGA_LOCUS40062</name>
</gene>
<sequence length="109" mass="12415">MSPELLIDITNPKYSEQSDIYALGMIIWEIASKCTMPFKDIDNNLVGLHIARNGKEIIPNDTPQDIHYIIERISLKKILEIIGDDESDLQTTNNDDKLLGVKKFLESQN</sequence>
<keyword evidence="3" id="KW-1185">Reference proteome</keyword>
<name>A0ABN7X8Q8_GIGMA</name>
<organism evidence="2 3">
    <name type="scientific">Gigaspora margarita</name>
    <dbReference type="NCBI Taxonomy" id="4874"/>
    <lineage>
        <taxon>Eukaryota</taxon>
        <taxon>Fungi</taxon>
        <taxon>Fungi incertae sedis</taxon>
        <taxon>Mucoromycota</taxon>
        <taxon>Glomeromycotina</taxon>
        <taxon>Glomeromycetes</taxon>
        <taxon>Diversisporales</taxon>
        <taxon>Gigasporaceae</taxon>
        <taxon>Gigaspora</taxon>
    </lineage>
</organism>
<evidence type="ECO:0000313" key="3">
    <source>
        <dbReference type="Proteomes" id="UP000789901"/>
    </source>
</evidence>
<dbReference type="SUPFAM" id="SSF56112">
    <property type="entry name" value="Protein kinase-like (PK-like)"/>
    <property type="match status" value="1"/>
</dbReference>
<proteinExistence type="predicted"/>
<protein>
    <submittedName>
        <fullName evidence="2">44205_t:CDS:1</fullName>
    </submittedName>
</protein>
<comment type="caution">
    <text evidence="2">The sequence shown here is derived from an EMBL/GenBank/DDBJ whole genome shotgun (WGS) entry which is preliminary data.</text>
</comment>
<dbReference type="InterPro" id="IPR000719">
    <property type="entry name" value="Prot_kinase_dom"/>
</dbReference>
<feature type="domain" description="Protein kinase" evidence="1">
    <location>
        <begin position="1"/>
        <end position="109"/>
    </location>
</feature>
<accession>A0ABN7X8Q8</accession>
<dbReference type="Gene3D" id="1.10.510.10">
    <property type="entry name" value="Transferase(Phosphotransferase) domain 1"/>
    <property type="match status" value="1"/>
</dbReference>
<dbReference type="EMBL" id="CAJVQB010099632">
    <property type="protein sequence ID" value="CAG8850140.1"/>
    <property type="molecule type" value="Genomic_DNA"/>
</dbReference>
<dbReference type="Pfam" id="PF07714">
    <property type="entry name" value="PK_Tyr_Ser-Thr"/>
    <property type="match status" value="1"/>
</dbReference>
<feature type="non-terminal residue" evidence="2">
    <location>
        <position position="109"/>
    </location>
</feature>
<dbReference type="Proteomes" id="UP000789901">
    <property type="component" value="Unassembled WGS sequence"/>
</dbReference>